<dbReference type="EMBL" id="CAJVPU010045866">
    <property type="protein sequence ID" value="CAG8750405.1"/>
    <property type="molecule type" value="Genomic_DNA"/>
</dbReference>
<proteinExistence type="predicted"/>
<feature type="non-terminal residue" evidence="1">
    <location>
        <position position="204"/>
    </location>
</feature>
<evidence type="ECO:0000313" key="1">
    <source>
        <dbReference type="EMBL" id="CAG8750405.1"/>
    </source>
</evidence>
<accession>A0ACA9QGL0</accession>
<dbReference type="Proteomes" id="UP000789702">
    <property type="component" value="Unassembled WGS sequence"/>
</dbReference>
<comment type="caution">
    <text evidence="1">The sequence shown here is derived from an EMBL/GenBank/DDBJ whole genome shotgun (WGS) entry which is preliminary data.</text>
</comment>
<sequence>MSCLKLKIASLVSEWRQDNNGKETCILYAFNIKVTPTCEMCIDLQNYVCFGQNRLLYSRSFTFSIGITLDDDYFTLDRDWSLLTFLLYRQQCDDFFADKCNEHKRYIYNLSAIINSEDSPEIAVERASKSITSMRFCLGWFRPAELLFPAQTPFDFVRVCMSFVSGSFEGALIIFLGWNGRSEKNSSSDGVLSYQSPILLISLG</sequence>
<organism evidence="1 2">
    <name type="scientific">Dentiscutata heterogama</name>
    <dbReference type="NCBI Taxonomy" id="1316150"/>
    <lineage>
        <taxon>Eukaryota</taxon>
        <taxon>Fungi</taxon>
        <taxon>Fungi incertae sedis</taxon>
        <taxon>Mucoromycota</taxon>
        <taxon>Glomeromycotina</taxon>
        <taxon>Glomeromycetes</taxon>
        <taxon>Diversisporales</taxon>
        <taxon>Gigasporaceae</taxon>
        <taxon>Dentiscutata</taxon>
    </lineage>
</organism>
<evidence type="ECO:0000313" key="2">
    <source>
        <dbReference type="Proteomes" id="UP000789702"/>
    </source>
</evidence>
<reference evidence="1" key="1">
    <citation type="submission" date="2021-06" db="EMBL/GenBank/DDBJ databases">
        <authorList>
            <person name="Kallberg Y."/>
            <person name="Tangrot J."/>
            <person name="Rosling A."/>
        </authorList>
    </citation>
    <scope>NUCLEOTIDE SEQUENCE</scope>
    <source>
        <strain evidence="1">IL203A</strain>
    </source>
</reference>
<keyword evidence="2" id="KW-1185">Reference proteome</keyword>
<protein>
    <submittedName>
        <fullName evidence="1">655_t:CDS:1</fullName>
    </submittedName>
</protein>
<feature type="non-terminal residue" evidence="1">
    <location>
        <position position="1"/>
    </location>
</feature>
<gene>
    <name evidence="1" type="ORF">DHETER_LOCUS14599</name>
</gene>
<name>A0ACA9QGL0_9GLOM</name>